<evidence type="ECO:0000313" key="3">
    <source>
        <dbReference type="EMBL" id="GAA0348433.1"/>
    </source>
</evidence>
<dbReference type="EMBL" id="BAAABM010000037">
    <property type="protein sequence ID" value="GAA0348433.1"/>
    <property type="molecule type" value="Genomic_DNA"/>
</dbReference>
<protein>
    <recommendedName>
        <fullName evidence="2">Histidine kinase/HSP90-like ATPase domain-containing protein</fullName>
    </recommendedName>
</protein>
<dbReference type="CDD" id="cd16936">
    <property type="entry name" value="HATPase_RsbW-like"/>
    <property type="match status" value="1"/>
</dbReference>
<sequence>MRAAVRTPSVPPRRSFLALRDRPGVIHRLRAFAGAAVTGLPYAVDEIELIAVELVTNALRHAARKLTLTEDLWPIGVEMTADHRYVHLAVSDPDPQPMPAGDTGGLLAEHGRGLAIVDDLAVARWATYTRHGKTVHVIVAGSGVTLTPGELESIRELQ</sequence>
<keyword evidence="4" id="KW-1185">Reference proteome</keyword>
<evidence type="ECO:0000313" key="4">
    <source>
        <dbReference type="Proteomes" id="UP001501822"/>
    </source>
</evidence>
<dbReference type="Gene3D" id="3.30.565.10">
    <property type="entry name" value="Histidine kinase-like ATPase, C-terminal domain"/>
    <property type="match status" value="1"/>
</dbReference>
<dbReference type="InterPro" id="IPR050267">
    <property type="entry name" value="Anti-sigma-factor_SerPK"/>
</dbReference>
<name>A0ABN0WWI3_9ACTN</name>
<evidence type="ECO:0000259" key="2">
    <source>
        <dbReference type="Pfam" id="PF13581"/>
    </source>
</evidence>
<feature type="domain" description="Histidine kinase/HSP90-like ATPase" evidence="2">
    <location>
        <begin position="25"/>
        <end position="136"/>
    </location>
</feature>
<dbReference type="SUPFAM" id="SSF55874">
    <property type="entry name" value="ATPase domain of HSP90 chaperone/DNA topoisomerase II/histidine kinase"/>
    <property type="match status" value="1"/>
</dbReference>
<accession>A0ABN0WWI3</accession>
<keyword evidence="1" id="KW-0723">Serine/threonine-protein kinase</keyword>
<dbReference type="InterPro" id="IPR003594">
    <property type="entry name" value="HATPase_dom"/>
</dbReference>
<reference evidence="3 4" key="1">
    <citation type="journal article" date="2019" name="Int. J. Syst. Evol. Microbiol.">
        <title>The Global Catalogue of Microorganisms (GCM) 10K type strain sequencing project: providing services to taxonomists for standard genome sequencing and annotation.</title>
        <authorList>
            <consortium name="The Broad Institute Genomics Platform"/>
            <consortium name="The Broad Institute Genome Sequencing Center for Infectious Disease"/>
            <person name="Wu L."/>
            <person name="Ma J."/>
        </authorList>
    </citation>
    <scope>NUCLEOTIDE SEQUENCE [LARGE SCALE GENOMIC DNA]</scope>
    <source>
        <strain evidence="3 4">JCM 3146</strain>
    </source>
</reference>
<keyword evidence="1" id="KW-0418">Kinase</keyword>
<keyword evidence="1" id="KW-0808">Transferase</keyword>
<dbReference type="Pfam" id="PF13581">
    <property type="entry name" value="HATPase_c_2"/>
    <property type="match status" value="1"/>
</dbReference>
<comment type="caution">
    <text evidence="3">The sequence shown here is derived from an EMBL/GenBank/DDBJ whole genome shotgun (WGS) entry which is preliminary data.</text>
</comment>
<dbReference type="Proteomes" id="UP001501822">
    <property type="component" value="Unassembled WGS sequence"/>
</dbReference>
<evidence type="ECO:0000256" key="1">
    <source>
        <dbReference type="ARBA" id="ARBA00022527"/>
    </source>
</evidence>
<dbReference type="InterPro" id="IPR036890">
    <property type="entry name" value="HATPase_C_sf"/>
</dbReference>
<proteinExistence type="predicted"/>
<gene>
    <name evidence="3" type="ORF">GCM10010151_42640</name>
</gene>
<dbReference type="PANTHER" id="PTHR35526">
    <property type="entry name" value="ANTI-SIGMA-F FACTOR RSBW-RELATED"/>
    <property type="match status" value="1"/>
</dbReference>
<organism evidence="3 4">
    <name type="scientific">Actinoallomurus spadix</name>
    <dbReference type="NCBI Taxonomy" id="79912"/>
    <lineage>
        <taxon>Bacteria</taxon>
        <taxon>Bacillati</taxon>
        <taxon>Actinomycetota</taxon>
        <taxon>Actinomycetes</taxon>
        <taxon>Streptosporangiales</taxon>
        <taxon>Thermomonosporaceae</taxon>
        <taxon>Actinoallomurus</taxon>
    </lineage>
</organism>
<dbReference type="PANTHER" id="PTHR35526:SF3">
    <property type="entry name" value="ANTI-SIGMA-F FACTOR RSBW"/>
    <property type="match status" value="1"/>
</dbReference>